<evidence type="ECO:0000313" key="2">
    <source>
        <dbReference type="Proteomes" id="UP000326939"/>
    </source>
</evidence>
<dbReference type="Gene3D" id="2.130.10.10">
    <property type="entry name" value="YVTN repeat-like/Quinoprotein amine dehydrogenase"/>
    <property type="match status" value="1"/>
</dbReference>
<protein>
    <recommendedName>
        <fullName evidence="3">DUF2415 domain-containing protein</fullName>
    </recommendedName>
</protein>
<evidence type="ECO:0008006" key="3">
    <source>
        <dbReference type="Google" id="ProtNLM"/>
    </source>
</evidence>
<evidence type="ECO:0000313" key="1">
    <source>
        <dbReference type="EMBL" id="KAB5532124.1"/>
    </source>
</evidence>
<proteinExistence type="predicted"/>
<dbReference type="AlphaFoldDB" id="A0A5N5KNZ6"/>
<dbReference type="EMBL" id="VDCV01000012">
    <property type="protein sequence ID" value="KAB5532124.1"/>
    <property type="molecule type" value="Genomic_DNA"/>
</dbReference>
<gene>
    <name evidence="1" type="ORF">DKX38_018794</name>
</gene>
<dbReference type="PANTHER" id="PTHR16038">
    <property type="entry name" value="NOP SEVEN ASSOCIATED PROTEIN 1"/>
    <property type="match status" value="1"/>
</dbReference>
<comment type="caution">
    <text evidence="1">The sequence shown here is derived from an EMBL/GenBank/DDBJ whole genome shotgun (WGS) entry which is preliminary data.</text>
</comment>
<dbReference type="SUPFAM" id="SSF50978">
    <property type="entry name" value="WD40 repeat-like"/>
    <property type="match status" value="1"/>
</dbReference>
<reference evidence="2" key="1">
    <citation type="journal article" date="2019" name="Gigascience">
        <title>De novo genome assembly of the endangered Acer yangbiense, a plant species with extremely small populations endemic to Yunnan Province, China.</title>
        <authorList>
            <person name="Yang J."/>
            <person name="Wariss H.M."/>
            <person name="Tao L."/>
            <person name="Zhang R."/>
            <person name="Yun Q."/>
            <person name="Hollingsworth P."/>
            <person name="Dao Z."/>
            <person name="Luo G."/>
            <person name="Guo H."/>
            <person name="Ma Y."/>
            <person name="Sun W."/>
        </authorList>
    </citation>
    <scope>NUCLEOTIDE SEQUENCE [LARGE SCALE GENOMIC DNA]</scope>
    <source>
        <strain evidence="2">cv. br00</strain>
    </source>
</reference>
<dbReference type="InterPro" id="IPR037379">
    <property type="entry name" value="WDR74/Nsa1"/>
</dbReference>
<name>A0A5N5KNZ6_9ROSI</name>
<accession>A0A5N5KNZ6</accession>
<dbReference type="GO" id="GO:0005730">
    <property type="term" value="C:nucleolus"/>
    <property type="evidence" value="ECO:0007669"/>
    <property type="project" value="InterPro"/>
</dbReference>
<dbReference type="Proteomes" id="UP000326939">
    <property type="component" value="Chromosome 12"/>
</dbReference>
<dbReference type="CDD" id="cd22857">
    <property type="entry name" value="WDR74"/>
    <property type="match status" value="1"/>
</dbReference>
<dbReference type="InterPro" id="IPR036322">
    <property type="entry name" value="WD40_repeat_dom_sf"/>
</dbReference>
<dbReference type="GO" id="GO:0042273">
    <property type="term" value="P:ribosomal large subunit biogenesis"/>
    <property type="evidence" value="ECO:0007669"/>
    <property type="project" value="InterPro"/>
</dbReference>
<dbReference type="GO" id="GO:0030687">
    <property type="term" value="C:preribosome, large subunit precursor"/>
    <property type="evidence" value="ECO:0007669"/>
    <property type="project" value="TreeGrafter"/>
</dbReference>
<keyword evidence="2" id="KW-1185">Reference proteome</keyword>
<dbReference type="PANTHER" id="PTHR16038:SF4">
    <property type="entry name" value="WD REPEAT-CONTAINING PROTEIN 74"/>
    <property type="match status" value="1"/>
</dbReference>
<sequence>MPRTTALECPGCPPLRALTFDSLGLIKVIESRGERGIPQVVERWGDPDPSKCVLAASIDDRKKDPLLAVARKNGEVEAVNPLNGEIHAVFSNVGEDGVQPEDDAISGLHLFRRERPSGKALQFFFPEPGEIYGYFDYQQLPSFVVLIMCSISVTKTWKVCGSGNVLCSKVDGSENYAVFGGKGVEVNLWDLEDSTKIWTAKPPPKNSLGIFTPSWFTCTTFQSNDDHRKFVAGTNSHQVHLYDISAQRRPVLSFDFRETAIKAVTEDQDGHTLYIGNGSGDLASFDMRTGTCIYFD</sequence>
<dbReference type="InterPro" id="IPR015943">
    <property type="entry name" value="WD40/YVTN_repeat-like_dom_sf"/>
</dbReference>
<organism evidence="1 2">
    <name type="scientific">Salix brachista</name>
    <dbReference type="NCBI Taxonomy" id="2182728"/>
    <lineage>
        <taxon>Eukaryota</taxon>
        <taxon>Viridiplantae</taxon>
        <taxon>Streptophyta</taxon>
        <taxon>Embryophyta</taxon>
        <taxon>Tracheophyta</taxon>
        <taxon>Spermatophyta</taxon>
        <taxon>Magnoliopsida</taxon>
        <taxon>eudicotyledons</taxon>
        <taxon>Gunneridae</taxon>
        <taxon>Pentapetalae</taxon>
        <taxon>rosids</taxon>
        <taxon>fabids</taxon>
        <taxon>Malpighiales</taxon>
        <taxon>Salicaceae</taxon>
        <taxon>Saliceae</taxon>
        <taxon>Salix</taxon>
    </lineage>
</organism>